<evidence type="ECO:0000313" key="4">
    <source>
        <dbReference type="EMBL" id="VDN60961.1"/>
    </source>
</evidence>
<protein>
    <submittedName>
        <fullName evidence="7">Apple domain-containing protein</fullName>
    </submittedName>
</protein>
<name>A0A0N4URA8_DRAME</name>
<feature type="compositionally biased region" description="Polar residues" evidence="1">
    <location>
        <begin position="274"/>
        <end position="288"/>
    </location>
</feature>
<accession>A0A0N4URA8</accession>
<gene>
    <name evidence="4" type="ORF">DME_LOCUS10934</name>
</gene>
<dbReference type="InterPro" id="IPR054450">
    <property type="entry name" value="TIL-like_dom"/>
</dbReference>
<evidence type="ECO:0000313" key="6">
    <source>
        <dbReference type="Proteomes" id="UP000274756"/>
    </source>
</evidence>
<evidence type="ECO:0000313" key="7">
    <source>
        <dbReference type="WBParaSite" id="DME_0001058301-mRNA-1"/>
    </source>
</evidence>
<feature type="chain" id="PRO_5041040017" evidence="2">
    <location>
        <begin position="18"/>
        <end position="390"/>
    </location>
</feature>
<proteinExistence type="predicted"/>
<evidence type="ECO:0000256" key="1">
    <source>
        <dbReference type="SAM" id="MobiDB-lite"/>
    </source>
</evidence>
<feature type="domain" description="TIL-like" evidence="3">
    <location>
        <begin position="24"/>
        <end position="73"/>
    </location>
</feature>
<sequence length="390" mass="43138">MIVSAVALATLCYVAHTYDPLCMRIGHICGHNMVYRTVDQVNYTEDPSRGVICIQECTCISEQYERKDGQCIEKNNITEQNEAEVEQEYMDLDNGKGMVYYCQPDIGPRIFEAFTLLTSEASLTMFNCAGRVCTLDEEIFNAPCSLTGKICGTNMVFNNIGKLLKKNGTEVCAQKCTCMSEEYVKANGQCILSTKGNETASPAFIQRSAEGNESVIPISTQQSTEGNESLTPTSTQQSAEGNESVTPTSTQKSAEGNESVTPTSTQKSAERNESMTPISTQRSVTESQLQSTIRKLSKTLSNCIGRTCEQIRDPFCMLTDLKCGDNMVYKTIKQLIYNDGSPEICIQQCKCISKEYMEKGGRCIMQGRSYHLKKRSVFGNSCLKDILCSI</sequence>
<feature type="compositionally biased region" description="Polar residues" evidence="1">
    <location>
        <begin position="220"/>
        <end position="267"/>
    </location>
</feature>
<evidence type="ECO:0000313" key="5">
    <source>
        <dbReference type="Proteomes" id="UP000038040"/>
    </source>
</evidence>
<feature type="domain" description="TIL-like" evidence="3">
    <location>
        <begin position="148"/>
        <end position="192"/>
    </location>
</feature>
<keyword evidence="2" id="KW-0732">Signal</keyword>
<dbReference type="Proteomes" id="UP000274756">
    <property type="component" value="Unassembled WGS sequence"/>
</dbReference>
<feature type="signal peptide" evidence="2">
    <location>
        <begin position="1"/>
        <end position="17"/>
    </location>
</feature>
<dbReference type="Proteomes" id="UP000038040">
    <property type="component" value="Unplaced"/>
</dbReference>
<feature type="domain" description="TIL-like" evidence="3">
    <location>
        <begin position="322"/>
        <end position="365"/>
    </location>
</feature>
<keyword evidence="6" id="KW-1185">Reference proteome</keyword>
<dbReference type="EMBL" id="UYYG01001281">
    <property type="protein sequence ID" value="VDN60961.1"/>
    <property type="molecule type" value="Genomic_DNA"/>
</dbReference>
<evidence type="ECO:0000259" key="3">
    <source>
        <dbReference type="Pfam" id="PF22897"/>
    </source>
</evidence>
<reference evidence="7" key="1">
    <citation type="submission" date="2017-02" db="UniProtKB">
        <authorList>
            <consortium name="WormBaseParasite"/>
        </authorList>
    </citation>
    <scope>IDENTIFICATION</scope>
</reference>
<organism evidence="5 7">
    <name type="scientific">Dracunculus medinensis</name>
    <name type="common">Guinea worm</name>
    <dbReference type="NCBI Taxonomy" id="318479"/>
    <lineage>
        <taxon>Eukaryota</taxon>
        <taxon>Metazoa</taxon>
        <taxon>Ecdysozoa</taxon>
        <taxon>Nematoda</taxon>
        <taxon>Chromadorea</taxon>
        <taxon>Rhabditida</taxon>
        <taxon>Spirurina</taxon>
        <taxon>Dracunculoidea</taxon>
        <taxon>Dracunculidae</taxon>
        <taxon>Dracunculus</taxon>
    </lineage>
</organism>
<dbReference type="WBParaSite" id="DME_0001058301-mRNA-1">
    <property type="protein sequence ID" value="DME_0001058301-mRNA-1"/>
    <property type="gene ID" value="DME_0001058301"/>
</dbReference>
<evidence type="ECO:0000256" key="2">
    <source>
        <dbReference type="SAM" id="SignalP"/>
    </source>
</evidence>
<dbReference type="AlphaFoldDB" id="A0A0N4URA8"/>
<feature type="region of interest" description="Disordered" evidence="1">
    <location>
        <begin position="220"/>
        <end position="288"/>
    </location>
</feature>
<dbReference type="Pfam" id="PF22897">
    <property type="entry name" value="TIL_2"/>
    <property type="match status" value="3"/>
</dbReference>
<reference evidence="4 6" key="2">
    <citation type="submission" date="2018-11" db="EMBL/GenBank/DDBJ databases">
        <authorList>
            <consortium name="Pathogen Informatics"/>
        </authorList>
    </citation>
    <scope>NUCLEOTIDE SEQUENCE [LARGE SCALE GENOMIC DNA]</scope>
</reference>